<dbReference type="OrthoDB" id="7308154at2"/>
<sequence length="139" mass="14934">MKHAFLTLATVLSLAGPASAQSTPAPSDGDAERGLSMLEEGAQLLFRGLIDQMKPDLDEMRKGLGEATTELGPKLRQFLALVDDLRNYEAPARLPNGDIVMKRRPDAPPPPPLMDAPPAPEAPDGPQDHHTGPQNEIEL</sequence>
<organism evidence="3 4">
    <name type="scientific">Thioclava dalianensis</name>
    <dbReference type="NCBI Taxonomy" id="1185766"/>
    <lineage>
        <taxon>Bacteria</taxon>
        <taxon>Pseudomonadati</taxon>
        <taxon>Pseudomonadota</taxon>
        <taxon>Alphaproteobacteria</taxon>
        <taxon>Rhodobacterales</taxon>
        <taxon>Paracoccaceae</taxon>
        <taxon>Thioclava</taxon>
    </lineage>
</organism>
<feature type="signal peptide" evidence="2">
    <location>
        <begin position="1"/>
        <end position="20"/>
    </location>
</feature>
<reference evidence="3 4" key="1">
    <citation type="submission" date="2014-03" db="EMBL/GenBank/DDBJ databases">
        <title>The draft genome sequence of Thioclava dalianensis DLFJ1-1.</title>
        <authorList>
            <person name="Lai Q."/>
            <person name="Shao Z."/>
        </authorList>
    </citation>
    <scope>NUCLEOTIDE SEQUENCE [LARGE SCALE GENOMIC DNA]</scope>
    <source>
        <strain evidence="3 4">DLFJ1-1</strain>
    </source>
</reference>
<evidence type="ECO:0000256" key="2">
    <source>
        <dbReference type="SAM" id="SignalP"/>
    </source>
</evidence>
<feature type="compositionally biased region" description="Pro residues" evidence="1">
    <location>
        <begin position="107"/>
        <end position="123"/>
    </location>
</feature>
<feature type="chain" id="PRO_5001699830" description="AAA+ family ATPase" evidence="2">
    <location>
        <begin position="21"/>
        <end position="139"/>
    </location>
</feature>
<dbReference type="RefSeq" id="WP_051693322.1">
    <property type="nucleotide sequence ID" value="NZ_FOVB01000002.1"/>
</dbReference>
<protein>
    <recommendedName>
        <fullName evidence="5">AAA+ family ATPase</fullName>
    </recommendedName>
</protein>
<dbReference type="EMBL" id="JHEH01000004">
    <property type="protein sequence ID" value="KEP70831.1"/>
    <property type="molecule type" value="Genomic_DNA"/>
</dbReference>
<evidence type="ECO:0000313" key="4">
    <source>
        <dbReference type="Proteomes" id="UP000027725"/>
    </source>
</evidence>
<evidence type="ECO:0008006" key="5">
    <source>
        <dbReference type="Google" id="ProtNLM"/>
    </source>
</evidence>
<accession>A0A074TGJ5</accession>
<dbReference type="Proteomes" id="UP000027725">
    <property type="component" value="Unassembled WGS sequence"/>
</dbReference>
<gene>
    <name evidence="3" type="ORF">DL1_13520</name>
</gene>
<keyword evidence="2" id="KW-0732">Signal</keyword>
<evidence type="ECO:0000256" key="1">
    <source>
        <dbReference type="SAM" id="MobiDB-lite"/>
    </source>
</evidence>
<dbReference type="AlphaFoldDB" id="A0A074TGJ5"/>
<keyword evidence="4" id="KW-1185">Reference proteome</keyword>
<dbReference type="eggNOG" id="ENOG5032Z1N">
    <property type="taxonomic scope" value="Bacteria"/>
</dbReference>
<name>A0A074TGJ5_9RHOB</name>
<proteinExistence type="predicted"/>
<evidence type="ECO:0000313" key="3">
    <source>
        <dbReference type="EMBL" id="KEP70831.1"/>
    </source>
</evidence>
<comment type="caution">
    <text evidence="3">The sequence shown here is derived from an EMBL/GenBank/DDBJ whole genome shotgun (WGS) entry which is preliminary data.</text>
</comment>
<feature type="region of interest" description="Disordered" evidence="1">
    <location>
        <begin position="96"/>
        <end position="139"/>
    </location>
</feature>
<dbReference type="STRING" id="1185766.SAMN05216224_102496"/>